<evidence type="ECO:0000313" key="1">
    <source>
        <dbReference type="EMBL" id="SNS03976.1"/>
    </source>
</evidence>
<gene>
    <name evidence="1" type="ORF">SAMN06295967_102191</name>
</gene>
<evidence type="ECO:0000313" key="2">
    <source>
        <dbReference type="Proteomes" id="UP000198480"/>
    </source>
</evidence>
<keyword evidence="2" id="KW-1185">Reference proteome</keyword>
<dbReference type="EMBL" id="FZOK01000002">
    <property type="protein sequence ID" value="SNS03976.1"/>
    <property type="molecule type" value="Genomic_DNA"/>
</dbReference>
<evidence type="ECO:0008006" key="3">
    <source>
        <dbReference type="Google" id="ProtNLM"/>
    </source>
</evidence>
<dbReference type="OrthoDB" id="1007219at2"/>
<dbReference type="RefSeq" id="WP_089237794.1">
    <property type="nucleotide sequence ID" value="NZ_FZOK01000002.1"/>
</dbReference>
<reference evidence="2" key="1">
    <citation type="submission" date="2017-06" db="EMBL/GenBank/DDBJ databases">
        <authorList>
            <person name="Varghese N."/>
            <person name="Submissions S."/>
        </authorList>
    </citation>
    <scope>NUCLEOTIDE SEQUENCE [LARGE SCALE GENOMIC DNA]</scope>
    <source>
        <strain evidence="2">5C</strain>
    </source>
</reference>
<name>A0A239B7T9_9BACT</name>
<proteinExistence type="predicted"/>
<dbReference type="Proteomes" id="UP000198480">
    <property type="component" value="Unassembled WGS sequence"/>
</dbReference>
<organism evidence="1 2">
    <name type="scientific">Belliella buryatensis</name>
    <dbReference type="NCBI Taxonomy" id="1500549"/>
    <lineage>
        <taxon>Bacteria</taxon>
        <taxon>Pseudomonadati</taxon>
        <taxon>Bacteroidota</taxon>
        <taxon>Cytophagia</taxon>
        <taxon>Cytophagales</taxon>
        <taxon>Cyclobacteriaceae</taxon>
        <taxon>Belliella</taxon>
    </lineage>
</organism>
<protein>
    <recommendedName>
        <fullName evidence="3">TolB-like 6-blade propeller-like</fullName>
    </recommendedName>
</protein>
<dbReference type="AlphaFoldDB" id="A0A239B7T9"/>
<sequence>MINSLIKKTFSKNLFVFVILLIAIVFSSCSGSNSKEDSLFQNEFEKEIQIDTLFFSVPQSSQLGSFFINDKNLYYVDQLFGIIEQFDENGNQIRRCLQVMNGPEELMSITEVIPYPSGFIVRSDWQFYFYDKDWNYQRKFMMDTDDGVPFDDLVNNPKPSYTAMYELQNYDQKTTYFDGQLLVKLDVEHPKFNAFSTRAYYKEASIFGFININTGKLKLIDLARPDSYDAYSFIPFHIFFDYHIGQREIFTTFESDPLIYKYDLNFELQDSFGETGKEMLTSYPQTDRIEAAFDNSLFSDSRNKDGFYKNIFVDKDFIFRTYRQGTKGESYSELKNPLRLQIYSQKQLVQDIALPNRFKILGKIGDTYFADGYFNEQEEKQGLFTIKME</sequence>
<dbReference type="PROSITE" id="PS51257">
    <property type="entry name" value="PROKAR_LIPOPROTEIN"/>
    <property type="match status" value="1"/>
</dbReference>
<accession>A0A239B7T9</accession>